<name>A0A2T2ZTS9_9PEZI</name>
<feature type="compositionally biased region" description="Basic residues" evidence="1">
    <location>
        <begin position="154"/>
        <end position="166"/>
    </location>
</feature>
<accession>A0A2T2ZTS9</accession>
<dbReference type="EMBL" id="KZ678705">
    <property type="protein sequence ID" value="PSR76483.1"/>
    <property type="molecule type" value="Genomic_DNA"/>
</dbReference>
<reference evidence="2 3" key="1">
    <citation type="journal article" date="2018" name="Mycol. Prog.">
        <title>Coniella lustricola, a new species from submerged detritus.</title>
        <authorList>
            <person name="Raudabaugh D.B."/>
            <person name="Iturriaga T."/>
            <person name="Carver A."/>
            <person name="Mondo S."/>
            <person name="Pangilinan J."/>
            <person name="Lipzen A."/>
            <person name="He G."/>
            <person name="Amirebrahimi M."/>
            <person name="Grigoriev I.V."/>
            <person name="Miller A.N."/>
        </authorList>
    </citation>
    <scope>NUCLEOTIDE SEQUENCE [LARGE SCALE GENOMIC DNA]</scope>
    <source>
        <strain evidence="2 3">B22-T-1</strain>
    </source>
</reference>
<feature type="region of interest" description="Disordered" evidence="1">
    <location>
        <begin position="105"/>
        <end position="166"/>
    </location>
</feature>
<proteinExistence type="predicted"/>
<dbReference type="AlphaFoldDB" id="A0A2T2ZTS9"/>
<keyword evidence="3" id="KW-1185">Reference proteome</keyword>
<evidence type="ECO:0000313" key="2">
    <source>
        <dbReference type="EMBL" id="PSR76483.1"/>
    </source>
</evidence>
<dbReference type="Proteomes" id="UP000241462">
    <property type="component" value="Unassembled WGS sequence"/>
</dbReference>
<sequence>MQTNLKEPLPLAAIRWVQRALDVKKSRFEADPATAPVPASTLSPAPIPVLAPASNPATAPVLLPVSVPAPTPGQEPVSTGSSWFMPAREIQQLQANLDISNMPSHPVSNSNTQKRSCDLMGCSPSPERRVVQRVQVDSPKPGTLPPANQSRLRSQVRFKPKKSFFM</sequence>
<evidence type="ECO:0000313" key="3">
    <source>
        <dbReference type="Proteomes" id="UP000241462"/>
    </source>
</evidence>
<organism evidence="2 3">
    <name type="scientific">Coniella lustricola</name>
    <dbReference type="NCBI Taxonomy" id="2025994"/>
    <lineage>
        <taxon>Eukaryota</taxon>
        <taxon>Fungi</taxon>
        <taxon>Dikarya</taxon>
        <taxon>Ascomycota</taxon>
        <taxon>Pezizomycotina</taxon>
        <taxon>Sordariomycetes</taxon>
        <taxon>Sordariomycetidae</taxon>
        <taxon>Diaporthales</taxon>
        <taxon>Schizoparmaceae</taxon>
        <taxon>Coniella</taxon>
    </lineage>
</organism>
<gene>
    <name evidence="2" type="ORF">BD289DRAFT_446586</name>
</gene>
<dbReference type="InParanoid" id="A0A2T2ZTS9"/>
<protein>
    <submittedName>
        <fullName evidence="2">Uncharacterized protein</fullName>
    </submittedName>
</protein>
<evidence type="ECO:0000256" key="1">
    <source>
        <dbReference type="SAM" id="MobiDB-lite"/>
    </source>
</evidence>
<feature type="compositionally biased region" description="Polar residues" evidence="1">
    <location>
        <begin position="105"/>
        <end position="114"/>
    </location>
</feature>